<gene>
    <name evidence="12 15" type="primary">folD</name>
    <name evidence="15" type="ORF">HPATCC43504_00773</name>
</gene>
<dbReference type="Pfam" id="PF00763">
    <property type="entry name" value="THF_DHG_CYH"/>
    <property type="match status" value="1"/>
</dbReference>
<feature type="binding site" evidence="12">
    <location>
        <position position="201"/>
    </location>
    <ligand>
        <name>NADP(+)</name>
        <dbReference type="ChEBI" id="CHEBI:58349"/>
    </ligand>
</feature>
<keyword evidence="5 12" id="KW-0378">Hydrolase</keyword>
<evidence type="ECO:0000259" key="13">
    <source>
        <dbReference type="Pfam" id="PF00763"/>
    </source>
</evidence>
<dbReference type="PANTHER" id="PTHR48099">
    <property type="entry name" value="C-1-TETRAHYDROFOLATE SYNTHASE, CYTOPLASMIC-RELATED"/>
    <property type="match status" value="1"/>
</dbReference>
<evidence type="ECO:0000256" key="9">
    <source>
        <dbReference type="ARBA" id="ARBA00023167"/>
    </source>
</evidence>
<evidence type="ECO:0000259" key="14">
    <source>
        <dbReference type="Pfam" id="PF02882"/>
    </source>
</evidence>
<evidence type="ECO:0000256" key="7">
    <source>
        <dbReference type="ARBA" id="ARBA00023002"/>
    </source>
</evidence>
<dbReference type="InterPro" id="IPR036291">
    <property type="entry name" value="NAD(P)-bd_dom_sf"/>
</dbReference>
<evidence type="ECO:0000256" key="11">
    <source>
        <dbReference type="ARBA" id="ARBA00036357"/>
    </source>
</evidence>
<dbReference type="GO" id="GO:0006164">
    <property type="term" value="P:purine nucleotide biosynthetic process"/>
    <property type="evidence" value="ECO:0007669"/>
    <property type="project" value="UniProtKB-KW"/>
</dbReference>
<dbReference type="InterPro" id="IPR020867">
    <property type="entry name" value="THF_DH/CycHdrlase_CS"/>
</dbReference>
<dbReference type="HAMAP" id="MF_01576">
    <property type="entry name" value="THF_DHG_CYH"/>
    <property type="match status" value="1"/>
</dbReference>
<dbReference type="GO" id="GO:0004488">
    <property type="term" value="F:methylenetetrahydrofolate dehydrogenase (NADP+) activity"/>
    <property type="evidence" value="ECO:0007669"/>
    <property type="project" value="UniProtKB-UniRule"/>
</dbReference>
<dbReference type="PROSITE" id="PS00766">
    <property type="entry name" value="THF_DHG_CYH_1"/>
    <property type="match status" value="1"/>
</dbReference>
<dbReference type="EC" id="1.5.1.5" evidence="12"/>
<dbReference type="InterPro" id="IPR046346">
    <property type="entry name" value="Aminoacid_DH-like_N_sf"/>
</dbReference>
<keyword evidence="2 12" id="KW-0554">One-carbon metabolism</keyword>
<comment type="pathway">
    <text evidence="1 12">One-carbon metabolism; tetrahydrofolate interconversion.</text>
</comment>
<dbReference type="SUPFAM" id="SSF51735">
    <property type="entry name" value="NAD(P)-binding Rossmann-fold domains"/>
    <property type="match status" value="1"/>
</dbReference>
<dbReference type="NCBIfam" id="NF010787">
    <property type="entry name" value="PRK14191.1"/>
    <property type="match status" value="1"/>
</dbReference>
<dbReference type="SUPFAM" id="SSF53223">
    <property type="entry name" value="Aminoacid dehydrogenase-like, N-terminal domain"/>
    <property type="match status" value="1"/>
</dbReference>
<evidence type="ECO:0000313" key="16">
    <source>
        <dbReference type="Proteomes" id="UP000289281"/>
    </source>
</evidence>
<evidence type="ECO:0000256" key="3">
    <source>
        <dbReference type="ARBA" id="ARBA00022605"/>
    </source>
</evidence>
<dbReference type="Proteomes" id="UP000289281">
    <property type="component" value="Chromosome"/>
</dbReference>
<dbReference type="EMBL" id="AP017632">
    <property type="protein sequence ID" value="BBI22708.1"/>
    <property type="molecule type" value="Genomic_DNA"/>
</dbReference>
<dbReference type="GO" id="GO:0035999">
    <property type="term" value="P:tetrahydrofolate interconversion"/>
    <property type="evidence" value="ECO:0007669"/>
    <property type="project" value="UniProtKB-UniRule"/>
</dbReference>
<accession>A0AAD1DCN9</accession>
<dbReference type="PANTHER" id="PTHR48099:SF5">
    <property type="entry name" value="C-1-TETRAHYDROFOLATE SYNTHASE, CYTOPLASMIC"/>
    <property type="match status" value="1"/>
</dbReference>
<keyword evidence="10 12" id="KW-0511">Multifunctional enzyme</keyword>
<evidence type="ECO:0000256" key="5">
    <source>
        <dbReference type="ARBA" id="ARBA00022801"/>
    </source>
</evidence>
<name>A0AAD1DCN9_HELPX</name>
<keyword evidence="4 12" id="KW-0658">Purine biosynthesis</keyword>
<dbReference type="GO" id="GO:0005829">
    <property type="term" value="C:cytosol"/>
    <property type="evidence" value="ECO:0007669"/>
    <property type="project" value="TreeGrafter"/>
</dbReference>
<dbReference type="AlphaFoldDB" id="A0AAD1DCN9"/>
<dbReference type="GO" id="GO:0009086">
    <property type="term" value="P:methionine biosynthetic process"/>
    <property type="evidence" value="ECO:0007669"/>
    <property type="project" value="UniProtKB-KW"/>
</dbReference>
<evidence type="ECO:0000256" key="4">
    <source>
        <dbReference type="ARBA" id="ARBA00022755"/>
    </source>
</evidence>
<evidence type="ECO:0000256" key="12">
    <source>
        <dbReference type="HAMAP-Rule" id="MF_01576"/>
    </source>
</evidence>
<keyword evidence="8 12" id="KW-0368">Histidine biosynthesis</keyword>
<dbReference type="EC" id="3.5.4.9" evidence="12"/>
<evidence type="ECO:0000256" key="8">
    <source>
        <dbReference type="ARBA" id="ARBA00023102"/>
    </source>
</evidence>
<feature type="domain" description="Tetrahydrofolate dehydrogenase/cyclohydrolase NAD(P)-binding" evidence="14">
    <location>
        <begin position="150"/>
        <end position="292"/>
    </location>
</feature>
<dbReference type="PRINTS" id="PR00085">
    <property type="entry name" value="THFDHDRGNASE"/>
</dbReference>
<evidence type="ECO:0000256" key="2">
    <source>
        <dbReference type="ARBA" id="ARBA00022563"/>
    </source>
</evidence>
<dbReference type="NCBIfam" id="NF008058">
    <property type="entry name" value="PRK10792.1"/>
    <property type="match status" value="1"/>
</dbReference>
<reference evidence="15 16" key="1">
    <citation type="submission" date="2016-08" db="EMBL/GenBank/DDBJ databases">
        <title>Whole genome shotgun sequence of Helicobacter pylori strain ATCC43504.</title>
        <authorList>
            <person name="Mimuro H."/>
            <person name="Ogura Y."/>
            <person name="Katsura K."/>
            <person name="Hayashi T."/>
        </authorList>
    </citation>
    <scope>NUCLEOTIDE SEQUENCE [LARGE SCALE GENOMIC DNA]</scope>
    <source>
        <strain evidence="16">ATCC 43504</strain>
    </source>
</reference>
<comment type="catalytic activity">
    <reaction evidence="11 12">
        <text>(6R)-5,10-methenyltetrahydrofolate + H2O = (6R)-10-formyltetrahydrofolate + H(+)</text>
        <dbReference type="Rhea" id="RHEA:23700"/>
        <dbReference type="ChEBI" id="CHEBI:15377"/>
        <dbReference type="ChEBI" id="CHEBI:15378"/>
        <dbReference type="ChEBI" id="CHEBI:57455"/>
        <dbReference type="ChEBI" id="CHEBI:195366"/>
        <dbReference type="EC" id="3.5.4.9"/>
    </reaction>
</comment>
<dbReference type="GO" id="GO:0004477">
    <property type="term" value="F:methenyltetrahydrofolate cyclohydrolase activity"/>
    <property type="evidence" value="ECO:0007669"/>
    <property type="project" value="UniProtKB-UniRule"/>
</dbReference>
<feature type="binding site" evidence="12">
    <location>
        <begin position="176"/>
        <end position="178"/>
    </location>
    <ligand>
        <name>NADP(+)</name>
        <dbReference type="ChEBI" id="CHEBI:58349"/>
    </ligand>
</feature>
<keyword evidence="3 12" id="KW-0028">Amino-acid biosynthesis</keyword>
<evidence type="ECO:0000256" key="10">
    <source>
        <dbReference type="ARBA" id="ARBA00023268"/>
    </source>
</evidence>
<dbReference type="InterPro" id="IPR000672">
    <property type="entry name" value="THF_DH/CycHdrlase"/>
</dbReference>
<dbReference type="InterPro" id="IPR020630">
    <property type="entry name" value="THF_DH/CycHdrlase_cat_dom"/>
</dbReference>
<keyword evidence="9 12" id="KW-0486">Methionine biosynthesis</keyword>
<comment type="similarity">
    <text evidence="12">Belongs to the tetrahydrofolate dehydrogenase/cyclohydrolase family.</text>
</comment>
<keyword evidence="7 12" id="KW-0560">Oxidoreductase</keyword>
<dbReference type="Gene3D" id="3.40.50.720">
    <property type="entry name" value="NAD(P)-binding Rossmann-like Domain"/>
    <property type="match status" value="1"/>
</dbReference>
<keyword evidence="6 12" id="KW-0521">NADP</keyword>
<organism evidence="15 16">
    <name type="scientific">Helicobacter pylori</name>
    <name type="common">Campylobacter pylori</name>
    <dbReference type="NCBI Taxonomy" id="210"/>
    <lineage>
        <taxon>Bacteria</taxon>
        <taxon>Pseudomonadati</taxon>
        <taxon>Campylobacterota</taxon>
        <taxon>Epsilonproteobacteria</taxon>
        <taxon>Campylobacterales</taxon>
        <taxon>Helicobacteraceae</taxon>
        <taxon>Helicobacter</taxon>
    </lineage>
</organism>
<comment type="subunit">
    <text evidence="12">Homodimer.</text>
</comment>
<feature type="domain" description="Tetrahydrofolate dehydrogenase/cyclohydrolase catalytic" evidence="13">
    <location>
        <begin position="16"/>
        <end position="131"/>
    </location>
</feature>
<dbReference type="InterPro" id="IPR020631">
    <property type="entry name" value="THF_DH/CycHdrlase_NAD-bd_dom"/>
</dbReference>
<dbReference type="GO" id="GO:0000105">
    <property type="term" value="P:L-histidine biosynthetic process"/>
    <property type="evidence" value="ECO:0007669"/>
    <property type="project" value="UniProtKB-KW"/>
</dbReference>
<dbReference type="PROSITE" id="PS00767">
    <property type="entry name" value="THF_DHG_CYH_2"/>
    <property type="match status" value="1"/>
</dbReference>
<proteinExistence type="inferred from homology"/>
<sequence>MDKGQISMPNRGVVLLDGQALACNIEKDLKNKIQIISTQTHKRPKLAVILVGKDPASITYVNMKIKACQRVGMDFDLKTLQEDITEAELLSLIKDYNTDQNISGVLVQLPLPRHIDTKMVLEAIDPNKDVDGFHPLNIGKLCTQKESFLPATPMGVMRLLEHYHIGIKGKDVAIIGASNIIGKPLSMLMLNAGASVSVCHILTKDISFYTQNADIVCVGVGKPDLIKASMLKKGAVVVDIGINHLNDGRIVGDVDFTNAQKVAGFITPVPKGVGPMTIVSLLENTLIAFEKQQRKGF</sequence>
<dbReference type="Pfam" id="PF02882">
    <property type="entry name" value="THF_DHG_CYH_C"/>
    <property type="match status" value="1"/>
</dbReference>
<evidence type="ECO:0000313" key="15">
    <source>
        <dbReference type="EMBL" id="BBI22708.1"/>
    </source>
</evidence>
<dbReference type="FunFam" id="3.40.50.720:FF:000094">
    <property type="entry name" value="Bifunctional protein FolD"/>
    <property type="match status" value="1"/>
</dbReference>
<dbReference type="FunFam" id="3.40.50.10860:FF:000001">
    <property type="entry name" value="Bifunctional protein FolD"/>
    <property type="match status" value="1"/>
</dbReference>
<feature type="binding site" evidence="12">
    <location>
        <position position="242"/>
    </location>
    <ligand>
        <name>NADP(+)</name>
        <dbReference type="ChEBI" id="CHEBI:58349"/>
    </ligand>
</feature>
<comment type="catalytic activity">
    <reaction evidence="12">
        <text>(6R)-5,10-methylene-5,6,7,8-tetrahydrofolate + NADP(+) = (6R)-5,10-methenyltetrahydrofolate + NADPH</text>
        <dbReference type="Rhea" id="RHEA:22812"/>
        <dbReference type="ChEBI" id="CHEBI:15636"/>
        <dbReference type="ChEBI" id="CHEBI:57455"/>
        <dbReference type="ChEBI" id="CHEBI:57783"/>
        <dbReference type="ChEBI" id="CHEBI:58349"/>
        <dbReference type="EC" id="1.5.1.5"/>
    </reaction>
</comment>
<dbReference type="CDD" id="cd01080">
    <property type="entry name" value="NAD_bind_m-THF_DH_Cyclohyd"/>
    <property type="match status" value="1"/>
</dbReference>
<evidence type="ECO:0000256" key="1">
    <source>
        <dbReference type="ARBA" id="ARBA00004777"/>
    </source>
</evidence>
<protein>
    <recommendedName>
        <fullName evidence="12">Bifunctional protein FolD</fullName>
    </recommendedName>
    <domain>
        <recommendedName>
            <fullName evidence="12">Methylenetetrahydrofolate dehydrogenase</fullName>
            <ecNumber evidence="12">1.5.1.5</ecNumber>
        </recommendedName>
    </domain>
    <domain>
        <recommendedName>
            <fullName evidence="12">Methenyltetrahydrofolate cyclohydrolase</fullName>
            <ecNumber evidence="12">3.5.4.9</ecNumber>
        </recommendedName>
    </domain>
</protein>
<evidence type="ECO:0000256" key="6">
    <source>
        <dbReference type="ARBA" id="ARBA00022857"/>
    </source>
</evidence>
<dbReference type="Gene3D" id="3.40.50.10860">
    <property type="entry name" value="Leucine Dehydrogenase, chain A, domain 1"/>
    <property type="match status" value="1"/>
</dbReference>
<comment type="function">
    <text evidence="12">Catalyzes the oxidation of 5,10-methylenetetrahydrofolate to 5,10-methenyltetrahydrofolate and then the hydrolysis of 5,10-methenyltetrahydrofolate to 10-formyltetrahydrofolate.</text>
</comment>